<dbReference type="InterPro" id="IPR024534">
    <property type="entry name" value="JetD_C"/>
</dbReference>
<feature type="domain" description="Wadjet protein JetD C-terminal" evidence="1">
    <location>
        <begin position="210"/>
        <end position="344"/>
    </location>
</feature>
<dbReference type="OrthoDB" id="9809365at2"/>
<protein>
    <submittedName>
        <fullName evidence="2">DUF2399 domain-containing protein</fullName>
    </submittedName>
</protein>
<dbReference type="AlphaFoldDB" id="A0A4Y6UPV6"/>
<evidence type="ECO:0000313" key="2">
    <source>
        <dbReference type="EMBL" id="QDH19663.1"/>
    </source>
</evidence>
<dbReference type="KEGG" id="saca:FFV09_01570"/>
<gene>
    <name evidence="2" type="ORF">FFV09_01570</name>
</gene>
<accession>A0A4Y6UPV6</accession>
<name>A0A4Y6UPV6_SACBS</name>
<keyword evidence="3" id="KW-1185">Reference proteome</keyword>
<dbReference type="EMBL" id="CP041217">
    <property type="protein sequence ID" value="QDH19663.1"/>
    <property type="molecule type" value="Genomic_DNA"/>
</dbReference>
<proteinExistence type="predicted"/>
<reference evidence="2 3" key="1">
    <citation type="submission" date="2019-06" db="EMBL/GenBank/DDBJ databases">
        <title>Saccharibacillus brassicae sp. nov., an endophytic bacterium isolated from Chinese cabbage seeds (Brassica pekinensis).</title>
        <authorList>
            <person name="Jiang L."/>
            <person name="Lee J."/>
            <person name="Kim S.W."/>
        </authorList>
    </citation>
    <scope>NUCLEOTIDE SEQUENCE [LARGE SCALE GENOMIC DNA]</scope>
    <source>
        <strain evidence="3">KCTC 43072 / ATSA2</strain>
    </source>
</reference>
<sequence length="361" mass="41197">MLQFILGGLMPQIDIVTFILSCIEPYRKSNIDLAELQSAFAGQAVDYPAFAEALLQLEQDGLLIPVKLHGRNGRTPSLAYRYRIDRQKLRRDQVSIIQTAAQQLHPAIKLDAYYGRTSEEWKNDVPHIQQIHQYLTQYGLPQDEITAPERSFALTGDEKWIDEQGGRELLEKIGLWTSMRIFPASDPLMLAIHPRLFNGVPTFGSSASHLIVENKATFHALLGRLNDLPFATVIYGSGNKIVGNLQMFAKQVPLPHVHHTFYYFGDLDWEGIRIWHSLNRRYDHIRLAAPFYIAALQHDAVSGKTNQRQDHTALSDFSQHLPDELARRLNELLNDGRYIPQEVLSAEELHRIGRMSVWTEA</sequence>
<organism evidence="2 3">
    <name type="scientific">Saccharibacillus brassicae</name>
    <dbReference type="NCBI Taxonomy" id="2583377"/>
    <lineage>
        <taxon>Bacteria</taxon>
        <taxon>Bacillati</taxon>
        <taxon>Bacillota</taxon>
        <taxon>Bacilli</taxon>
        <taxon>Bacillales</taxon>
        <taxon>Paenibacillaceae</taxon>
        <taxon>Saccharibacillus</taxon>
    </lineage>
</organism>
<dbReference type="Proteomes" id="UP000316968">
    <property type="component" value="Chromosome"/>
</dbReference>
<dbReference type="Pfam" id="PF09983">
    <property type="entry name" value="JetD_C"/>
    <property type="match status" value="1"/>
</dbReference>
<evidence type="ECO:0000259" key="1">
    <source>
        <dbReference type="Pfam" id="PF09983"/>
    </source>
</evidence>
<evidence type="ECO:0000313" key="3">
    <source>
        <dbReference type="Proteomes" id="UP000316968"/>
    </source>
</evidence>